<dbReference type="Proteomes" id="UP000727407">
    <property type="component" value="Unassembled WGS sequence"/>
</dbReference>
<accession>A0A8J4UNI4</accession>
<evidence type="ECO:0000313" key="2">
    <source>
        <dbReference type="Proteomes" id="UP000727407"/>
    </source>
</evidence>
<keyword evidence="1" id="KW-0255">Endonuclease</keyword>
<comment type="caution">
    <text evidence="1">The sequence shown here is derived from an EMBL/GenBank/DDBJ whole genome shotgun (WGS) entry which is preliminary data.</text>
</comment>
<keyword evidence="1" id="KW-0378">Hydrolase</keyword>
<dbReference type="EMBL" id="QNUK01000088">
    <property type="protein sequence ID" value="KAF5902547.1"/>
    <property type="molecule type" value="Genomic_DNA"/>
</dbReference>
<dbReference type="AlphaFoldDB" id="A0A8J4UNI4"/>
<keyword evidence="2" id="KW-1185">Reference proteome</keyword>
<evidence type="ECO:0000313" key="1">
    <source>
        <dbReference type="EMBL" id="KAF5902547.1"/>
    </source>
</evidence>
<reference evidence="1" key="1">
    <citation type="submission" date="2020-07" db="EMBL/GenBank/DDBJ databases">
        <title>Clarias magur genome sequencing, assembly and annotation.</title>
        <authorList>
            <person name="Kushwaha B."/>
            <person name="Kumar R."/>
            <person name="Das P."/>
            <person name="Joshi C.G."/>
            <person name="Kumar D."/>
            <person name="Nagpure N.S."/>
            <person name="Pandey M."/>
            <person name="Agarwal S."/>
            <person name="Srivastava S."/>
            <person name="Singh M."/>
            <person name="Sahoo L."/>
            <person name="Jayasankar P."/>
            <person name="Meher P.K."/>
            <person name="Koringa P.G."/>
            <person name="Iquebal M.A."/>
            <person name="Das S.P."/>
            <person name="Bit A."/>
            <person name="Patnaik S."/>
            <person name="Patel N."/>
            <person name="Shah T.M."/>
            <person name="Hinsu A."/>
            <person name="Jena J.K."/>
        </authorList>
    </citation>
    <scope>NUCLEOTIDE SEQUENCE</scope>
    <source>
        <strain evidence="1">CIFAMagur01</strain>
        <tissue evidence="1">Testis</tissue>
    </source>
</reference>
<proteinExistence type="predicted"/>
<keyword evidence="1" id="KW-0540">Nuclease</keyword>
<gene>
    <name evidence="1" type="primary">fen1a</name>
    <name evidence="1" type="ORF">DAT39_007748</name>
</gene>
<sequence>MDTQCSCLSHPECISLVYLIATQQLSSISIGAPRTRQLALSIPLTANSLLLRYE</sequence>
<name>A0A8J4UNI4_CLAMG</name>
<protein>
    <submittedName>
        <fullName evidence="1">Flap endonuclease 1-A</fullName>
    </submittedName>
</protein>
<organism evidence="1 2">
    <name type="scientific">Clarias magur</name>
    <name type="common">Asian catfish</name>
    <name type="synonym">Macropteronotus magur</name>
    <dbReference type="NCBI Taxonomy" id="1594786"/>
    <lineage>
        <taxon>Eukaryota</taxon>
        <taxon>Metazoa</taxon>
        <taxon>Chordata</taxon>
        <taxon>Craniata</taxon>
        <taxon>Vertebrata</taxon>
        <taxon>Euteleostomi</taxon>
        <taxon>Actinopterygii</taxon>
        <taxon>Neopterygii</taxon>
        <taxon>Teleostei</taxon>
        <taxon>Ostariophysi</taxon>
        <taxon>Siluriformes</taxon>
        <taxon>Clariidae</taxon>
        <taxon>Clarias</taxon>
    </lineage>
</organism>
<dbReference type="GO" id="GO:0004519">
    <property type="term" value="F:endonuclease activity"/>
    <property type="evidence" value="ECO:0007669"/>
    <property type="project" value="UniProtKB-KW"/>
</dbReference>